<name>A0A3E0IT17_9STAP</name>
<dbReference type="Gene3D" id="3.40.50.10350">
    <property type="entry name" value="Glycerate kinase, domain 1"/>
    <property type="match status" value="1"/>
</dbReference>
<dbReference type="InterPro" id="IPR018193">
    <property type="entry name" value="Glyc_kinase_flavodox-like_fold"/>
</dbReference>
<dbReference type="InterPro" id="IPR018197">
    <property type="entry name" value="Glycerate_kinase_RE-like"/>
</dbReference>
<dbReference type="OrthoDB" id="9774290at2"/>
<keyword evidence="3 4" id="KW-0418">Kinase</keyword>
<dbReference type="GO" id="GO:0031388">
    <property type="term" value="P:organic acid phosphorylation"/>
    <property type="evidence" value="ECO:0007669"/>
    <property type="project" value="UniProtKB-UniRule"/>
</dbReference>
<dbReference type="Pfam" id="PF02595">
    <property type="entry name" value="Gly_kinase"/>
    <property type="match status" value="1"/>
</dbReference>
<comment type="similarity">
    <text evidence="1 4">Belongs to the glycerate kinase type-1 family.</text>
</comment>
<keyword evidence="2 4" id="KW-0808">Transferase</keyword>
<sequence length="366" mass="39047">MTAMEAANAIENGWRRVFSDTMAYIKLPMADGGEGTFQALHDALSGHIVSLSVTGPLGEKVNAHYSLVHEAHTAIIEMAQASGLDLVAPSKRNPMQTTTFGTGEMVKHALDQGVKQIILGIGGSATNDGGVGFLQALGARVINQNEEEIGFGGGQLERIQQIDLSTLDERLRDIKIEVACDVDNPLLGENGATKVYGPQKGATREMVDKLEAGMTKYHSILSQTLGKEISKVPGAGAAGGLGAALIACTHTSLKRGIDIVLELTQFENHVKHCDLVITGEGRIDGQTLFGKTPMGVAQLAKRYQKPVIAVAGLLGSGFEQVVESNNIDAVFSISKGPTSLEKALEHGIKDLEMWAYQLARFYQLQL</sequence>
<dbReference type="PANTHER" id="PTHR21599:SF0">
    <property type="entry name" value="GLYCERATE KINASE"/>
    <property type="match status" value="1"/>
</dbReference>
<dbReference type="Proteomes" id="UP000256562">
    <property type="component" value="Unassembled WGS sequence"/>
</dbReference>
<dbReference type="AlphaFoldDB" id="A0A3E0IT17"/>
<proteinExistence type="inferred from homology"/>
<dbReference type="PIRSF" id="PIRSF006078">
    <property type="entry name" value="GlxK"/>
    <property type="match status" value="1"/>
</dbReference>
<evidence type="ECO:0000256" key="1">
    <source>
        <dbReference type="ARBA" id="ARBA00006284"/>
    </source>
</evidence>
<dbReference type="SUPFAM" id="SSF110738">
    <property type="entry name" value="Glycerate kinase I"/>
    <property type="match status" value="1"/>
</dbReference>
<organism evidence="5 6">
    <name type="scientific">Staphylococcus felis</name>
    <dbReference type="NCBI Taxonomy" id="46127"/>
    <lineage>
        <taxon>Bacteria</taxon>
        <taxon>Bacillati</taxon>
        <taxon>Bacillota</taxon>
        <taxon>Bacilli</taxon>
        <taxon>Bacillales</taxon>
        <taxon>Staphylococcaceae</taxon>
        <taxon>Staphylococcus</taxon>
    </lineage>
</organism>
<protein>
    <submittedName>
        <fullName evidence="5">Glycerate kinase</fullName>
    </submittedName>
</protein>
<accession>A0A3E0IT17</accession>
<evidence type="ECO:0000256" key="3">
    <source>
        <dbReference type="ARBA" id="ARBA00022777"/>
    </source>
</evidence>
<dbReference type="GO" id="GO:0008887">
    <property type="term" value="F:glycerate kinase activity"/>
    <property type="evidence" value="ECO:0007669"/>
    <property type="project" value="UniProtKB-UniRule"/>
</dbReference>
<dbReference type="InterPro" id="IPR036129">
    <property type="entry name" value="Glycerate_kinase_sf"/>
</dbReference>
<gene>
    <name evidence="5" type="ORF">DOS83_00335</name>
</gene>
<dbReference type="EMBL" id="QKXQ01000015">
    <property type="protein sequence ID" value="REI01421.1"/>
    <property type="molecule type" value="Genomic_DNA"/>
</dbReference>
<evidence type="ECO:0000256" key="2">
    <source>
        <dbReference type="ARBA" id="ARBA00022679"/>
    </source>
</evidence>
<dbReference type="NCBIfam" id="TIGR00045">
    <property type="entry name" value="glycerate kinase"/>
    <property type="match status" value="1"/>
</dbReference>
<evidence type="ECO:0000256" key="4">
    <source>
        <dbReference type="PIRNR" id="PIRNR006078"/>
    </source>
</evidence>
<dbReference type="InterPro" id="IPR004381">
    <property type="entry name" value="Glycerate_kinase"/>
</dbReference>
<dbReference type="PANTHER" id="PTHR21599">
    <property type="entry name" value="GLYCERATE KINASE"/>
    <property type="match status" value="1"/>
</dbReference>
<dbReference type="Gene3D" id="3.90.1510.10">
    <property type="entry name" value="Glycerate kinase, domain 2"/>
    <property type="match status" value="1"/>
</dbReference>
<reference evidence="5 6" key="1">
    <citation type="journal article" date="2018" name="Vet. Microbiol.">
        <title>Characterisation of Staphylococcus felis isolated from cats using whole genome sequencing.</title>
        <authorList>
            <person name="Worthing K."/>
            <person name="Pang S."/>
            <person name="Trott D.J."/>
            <person name="Abraham S."/>
            <person name="Coombs G.W."/>
            <person name="Jordan D."/>
            <person name="McIntyre L."/>
            <person name="Davies M.R."/>
            <person name="Norris J."/>
        </authorList>
    </citation>
    <scope>NUCLEOTIDE SEQUENCE [LARGE SCALE GENOMIC DNA]</scope>
    <source>
        <strain evidence="5 6">F9</strain>
    </source>
</reference>
<evidence type="ECO:0000313" key="5">
    <source>
        <dbReference type="EMBL" id="REI01421.1"/>
    </source>
</evidence>
<comment type="caution">
    <text evidence="5">The sequence shown here is derived from an EMBL/GenBank/DDBJ whole genome shotgun (WGS) entry which is preliminary data.</text>
</comment>
<evidence type="ECO:0000313" key="6">
    <source>
        <dbReference type="Proteomes" id="UP000256562"/>
    </source>
</evidence>